<evidence type="ECO:0000256" key="10">
    <source>
        <dbReference type="ARBA" id="ARBA00023204"/>
    </source>
</evidence>
<dbReference type="InterPro" id="IPR027417">
    <property type="entry name" value="P-loop_NTPase"/>
</dbReference>
<keyword evidence="10 15" id="KW-0234">DNA repair</keyword>
<dbReference type="Gene3D" id="3.40.50.300">
    <property type="entry name" value="P-loop containing nucleotide triphosphate hydrolases"/>
    <property type="match status" value="2"/>
</dbReference>
<dbReference type="CDD" id="cd17992">
    <property type="entry name" value="DEXHc_RecG"/>
    <property type="match status" value="1"/>
</dbReference>
<dbReference type="GO" id="GO:0006310">
    <property type="term" value="P:DNA recombination"/>
    <property type="evidence" value="ECO:0007669"/>
    <property type="project" value="UniProtKB-UniRule"/>
</dbReference>
<dbReference type="SUPFAM" id="SSF52540">
    <property type="entry name" value="P-loop containing nucleoside triphosphate hydrolases"/>
    <property type="match status" value="2"/>
</dbReference>
<dbReference type="PROSITE" id="PS51192">
    <property type="entry name" value="HELICASE_ATP_BIND_1"/>
    <property type="match status" value="1"/>
</dbReference>
<evidence type="ECO:0000256" key="6">
    <source>
        <dbReference type="ARBA" id="ARBA00022806"/>
    </source>
</evidence>
<keyword evidence="5 15" id="KW-0378">Hydrolase</keyword>
<dbReference type="AlphaFoldDB" id="A0A4Y8N6W3"/>
<evidence type="ECO:0000256" key="8">
    <source>
        <dbReference type="ARBA" id="ARBA00023125"/>
    </source>
</evidence>
<comment type="similarity">
    <text evidence="1 15">Belongs to the helicase family. RecG subfamily.</text>
</comment>
<proteinExistence type="inferred from homology"/>
<dbReference type="GO" id="GO:0003677">
    <property type="term" value="F:DNA binding"/>
    <property type="evidence" value="ECO:0007669"/>
    <property type="project" value="UniProtKB-KW"/>
</dbReference>
<evidence type="ECO:0000256" key="11">
    <source>
        <dbReference type="ARBA" id="ARBA00023235"/>
    </source>
</evidence>
<evidence type="ECO:0000256" key="7">
    <source>
        <dbReference type="ARBA" id="ARBA00022840"/>
    </source>
</evidence>
<evidence type="ECO:0000259" key="17">
    <source>
        <dbReference type="PROSITE" id="PS51192"/>
    </source>
</evidence>
<dbReference type="EMBL" id="SNVI01000001">
    <property type="protein sequence ID" value="TFE45401.1"/>
    <property type="molecule type" value="Genomic_DNA"/>
</dbReference>
<dbReference type="GO" id="GO:0006281">
    <property type="term" value="P:DNA repair"/>
    <property type="evidence" value="ECO:0007669"/>
    <property type="project" value="UniProtKB-UniRule"/>
</dbReference>
<dbReference type="InterPro" id="IPR004609">
    <property type="entry name" value="ATP-dep_DNA_helicase_RecG"/>
</dbReference>
<keyword evidence="4 15" id="KW-0227">DNA damage</keyword>
<dbReference type="PROSITE" id="PS51194">
    <property type="entry name" value="HELICASE_CTER"/>
    <property type="match status" value="1"/>
</dbReference>
<feature type="domain" description="Helicase C-terminal" evidence="18">
    <location>
        <begin position="645"/>
        <end position="791"/>
    </location>
</feature>
<accession>A0A4Y8N6W3</accession>
<dbReference type="EC" id="5.6.2.4" evidence="13 15"/>
<comment type="catalytic activity">
    <reaction evidence="12 15">
        <text>Couples ATP hydrolysis with the unwinding of duplex DNA by translocating in the 3'-5' direction.</text>
        <dbReference type="EC" id="5.6.2.4"/>
    </reaction>
</comment>
<evidence type="ECO:0000256" key="12">
    <source>
        <dbReference type="ARBA" id="ARBA00034617"/>
    </source>
</evidence>
<dbReference type="CDD" id="cd04488">
    <property type="entry name" value="RecG_wedge_OBF"/>
    <property type="match status" value="1"/>
</dbReference>
<evidence type="ECO:0000256" key="13">
    <source>
        <dbReference type="ARBA" id="ARBA00034808"/>
    </source>
</evidence>
<evidence type="ECO:0000313" key="19">
    <source>
        <dbReference type="EMBL" id="TFE45401.1"/>
    </source>
</evidence>
<feature type="domain" description="Helicase ATP-binding" evidence="17">
    <location>
        <begin position="442"/>
        <end position="612"/>
    </location>
</feature>
<feature type="compositionally biased region" description="Low complexity" evidence="16">
    <location>
        <begin position="154"/>
        <end position="168"/>
    </location>
</feature>
<protein>
    <recommendedName>
        <fullName evidence="2 15">ATP-dependent DNA helicase RecG</fullName>
        <ecNumber evidence="13 15">5.6.2.4</ecNumber>
    </recommendedName>
</protein>
<keyword evidence="11" id="KW-0413">Isomerase</keyword>
<evidence type="ECO:0000256" key="3">
    <source>
        <dbReference type="ARBA" id="ARBA00022741"/>
    </source>
</evidence>
<keyword evidence="8" id="KW-0238">DNA-binding</keyword>
<comment type="function">
    <text evidence="15">Plays a critical role in recombination and DNA repair. Helps process Holliday junction intermediates to mature products by catalyzing branch migration. Has replication fork regression activity, unwinds stalled or blocked replication forks to make a HJ that can be resolved. Has a DNA unwinding activity characteristic of a DNA helicase with 3'-5' polarity.</text>
</comment>
<evidence type="ECO:0000256" key="5">
    <source>
        <dbReference type="ARBA" id="ARBA00022801"/>
    </source>
</evidence>
<dbReference type="NCBIfam" id="TIGR00643">
    <property type="entry name" value="recG"/>
    <property type="match status" value="1"/>
</dbReference>
<reference evidence="19 20" key="1">
    <citation type="submission" date="2019-03" db="EMBL/GenBank/DDBJ databases">
        <title>Complete Genome Sequence of Paraburkholderia dipogonis ICMP 19430T, a Nitrogen-fixing Symbiont of the South African Invasive Legume Dipogon lignosus in New Zealand.</title>
        <authorList>
            <person name="De Meyer S.E."/>
        </authorList>
    </citation>
    <scope>NUCLEOTIDE SEQUENCE [LARGE SCALE GENOMIC DNA]</scope>
    <source>
        <strain evidence="19 20">ICMP 19430</strain>
    </source>
</reference>
<dbReference type="Pfam" id="PF00271">
    <property type="entry name" value="Helicase_C"/>
    <property type="match status" value="1"/>
</dbReference>
<keyword evidence="7 15" id="KW-0067">ATP-binding</keyword>
<dbReference type="InterPro" id="IPR001650">
    <property type="entry name" value="Helicase_C-like"/>
</dbReference>
<gene>
    <name evidence="19" type="primary">recG</name>
    <name evidence="19" type="ORF">E2553_10490</name>
</gene>
<dbReference type="PANTHER" id="PTHR47964">
    <property type="entry name" value="ATP-DEPENDENT DNA HELICASE HOMOLOG RECG, CHLOROPLASTIC"/>
    <property type="match status" value="1"/>
</dbReference>
<evidence type="ECO:0000256" key="4">
    <source>
        <dbReference type="ARBA" id="ARBA00022763"/>
    </source>
</evidence>
<evidence type="ECO:0000256" key="9">
    <source>
        <dbReference type="ARBA" id="ARBA00023172"/>
    </source>
</evidence>
<feature type="region of interest" description="Disordered" evidence="16">
    <location>
        <begin position="1"/>
        <end position="172"/>
    </location>
</feature>
<dbReference type="GO" id="GO:0016887">
    <property type="term" value="F:ATP hydrolysis activity"/>
    <property type="evidence" value="ECO:0007669"/>
    <property type="project" value="RHEA"/>
</dbReference>
<dbReference type="InterPro" id="IPR047112">
    <property type="entry name" value="RecG/Mfd"/>
</dbReference>
<feature type="compositionally biased region" description="Basic and acidic residues" evidence="16">
    <location>
        <begin position="120"/>
        <end position="146"/>
    </location>
</feature>
<dbReference type="Pfam" id="PF19833">
    <property type="entry name" value="RecG_dom3_C"/>
    <property type="match status" value="1"/>
</dbReference>
<evidence type="ECO:0000259" key="18">
    <source>
        <dbReference type="PROSITE" id="PS51194"/>
    </source>
</evidence>
<keyword evidence="9 15" id="KW-0233">DNA recombination</keyword>
<dbReference type="FunFam" id="3.40.50.300:FF:000391">
    <property type="entry name" value="ATP-dependent DNA helicase RecG"/>
    <property type="match status" value="1"/>
</dbReference>
<keyword evidence="6 15" id="KW-0347">Helicase</keyword>
<dbReference type="InterPro" id="IPR014001">
    <property type="entry name" value="Helicase_ATP-bd"/>
</dbReference>
<name>A0A4Y8N6W3_9BURK</name>
<evidence type="ECO:0000256" key="2">
    <source>
        <dbReference type="ARBA" id="ARBA00017846"/>
    </source>
</evidence>
<evidence type="ECO:0000256" key="15">
    <source>
        <dbReference type="RuleBase" id="RU363016"/>
    </source>
</evidence>
<keyword evidence="3 15" id="KW-0547">Nucleotide-binding</keyword>
<sequence length="856" mass="92013">MAPNPLTADIVLAKQPMPLSDRRLPSVTDEASAEPRRRVSRGKAAAQGSDAGVDAGAEVGLSPGKAARRGGESDGKPADAIGGKSVGTHADTSGGEHTDGLAGASGREHADRLAGTSGGERTESLVEPSGDKPAVKPDDIFGDRPAGKPGPKVATKSAAKSAAKPAAKPAEKTADKLAKLGLTRDIDLVLHLPMRYEDETSLTPIGHLLPGGISQTEGVVFDNEIAYRPRRQLLVKLRDDAGDELVLRFLNFYGSQVKQMAIGARLRVRGDVRGGFFGMEMVHPAVRVVDEDTPLPQALTPVYPSTAGVTQAYLRKSIDNALSRTSLPELLPEAVARTFMEPLGVPSLMDAVRTLHHPGVHSDETALIDGTHPAWVRIKFEELLAQQMSLKRAHDERRTRAAPAMPRRKLGDEAALVARLLKALPFSLTAAQERVGGEIALDLTQPHPMQRLLQGDVGSGKTIVAALAAAQAIDAGYQAALMAPTEILAEQHARKLRGWLEPLGVSVAWLAGSLKTREKRAAIEAAALGTAQLVIGTHAIIQDAVEFARLGLVIVDEQHRFGVAQRLALRAKAQNAADGARDFQPHQLMMSATPIPRTLAMTYYADLDVSTIDELPPGRTPILTKLVSDARREEVIGRVREAALTGRQVYWVCPLIEESETLQLQTAVETYETLVAALPELKVGLVHGRLAPAEKAAVMDAFTRNEVQLLVATTVIEVGVDVPNASLMVIEHAERFGLAQLHQLRGRVGRGSAASVCVLLYTGPLSMTARARLQTMRETTDGFEIARRDLEIRGPGEFLGARQSGAAMLRFADLQNDQWLIEPAREAAAVLLEKYPEVVMQHLARWLGAREQFLKA</sequence>
<dbReference type="Pfam" id="PF17191">
    <property type="entry name" value="RecG_wedge"/>
    <property type="match status" value="1"/>
</dbReference>
<dbReference type="InterPro" id="IPR011545">
    <property type="entry name" value="DEAD/DEAH_box_helicase_dom"/>
</dbReference>
<dbReference type="SUPFAM" id="SSF50249">
    <property type="entry name" value="Nucleic acid-binding proteins"/>
    <property type="match status" value="1"/>
</dbReference>
<comment type="caution">
    <text evidence="19">The sequence shown here is derived from an EMBL/GenBank/DDBJ whole genome shotgun (WGS) entry which is preliminary data.</text>
</comment>
<dbReference type="NCBIfam" id="NF008163">
    <property type="entry name" value="PRK10917.1-1"/>
    <property type="match status" value="1"/>
</dbReference>
<dbReference type="Proteomes" id="UP000297385">
    <property type="component" value="Unassembled WGS sequence"/>
</dbReference>
<dbReference type="NCBIfam" id="NF008166">
    <property type="entry name" value="PRK10917.1-4"/>
    <property type="match status" value="1"/>
</dbReference>
<dbReference type="SMART" id="SM00490">
    <property type="entry name" value="HELICc"/>
    <property type="match status" value="1"/>
</dbReference>
<evidence type="ECO:0000256" key="14">
    <source>
        <dbReference type="ARBA" id="ARBA00048988"/>
    </source>
</evidence>
<organism evidence="19 20">
    <name type="scientific">Paraburkholderia dipogonis</name>
    <dbReference type="NCBI Taxonomy" id="1211383"/>
    <lineage>
        <taxon>Bacteria</taxon>
        <taxon>Pseudomonadati</taxon>
        <taxon>Pseudomonadota</taxon>
        <taxon>Betaproteobacteria</taxon>
        <taxon>Burkholderiales</taxon>
        <taxon>Burkholderiaceae</taxon>
        <taxon>Paraburkholderia</taxon>
    </lineage>
</organism>
<dbReference type="NCBIfam" id="NF008168">
    <property type="entry name" value="PRK10917.2-2"/>
    <property type="match status" value="1"/>
</dbReference>
<dbReference type="PANTHER" id="PTHR47964:SF1">
    <property type="entry name" value="ATP-DEPENDENT DNA HELICASE HOMOLOG RECG, CHLOROPLASTIC"/>
    <property type="match status" value="1"/>
</dbReference>
<dbReference type="InterPro" id="IPR033454">
    <property type="entry name" value="RecG_wedge"/>
</dbReference>
<dbReference type="InterPro" id="IPR012340">
    <property type="entry name" value="NA-bd_OB-fold"/>
</dbReference>
<evidence type="ECO:0000313" key="20">
    <source>
        <dbReference type="Proteomes" id="UP000297385"/>
    </source>
</evidence>
<dbReference type="GO" id="GO:0005524">
    <property type="term" value="F:ATP binding"/>
    <property type="evidence" value="ECO:0007669"/>
    <property type="project" value="UniProtKB-KW"/>
</dbReference>
<dbReference type="GO" id="GO:0043138">
    <property type="term" value="F:3'-5' DNA helicase activity"/>
    <property type="evidence" value="ECO:0007669"/>
    <property type="project" value="UniProtKB-EC"/>
</dbReference>
<dbReference type="Pfam" id="PF00270">
    <property type="entry name" value="DEAD"/>
    <property type="match status" value="1"/>
</dbReference>
<dbReference type="InterPro" id="IPR045562">
    <property type="entry name" value="RecG_dom3_C"/>
</dbReference>
<evidence type="ECO:0000256" key="16">
    <source>
        <dbReference type="SAM" id="MobiDB-lite"/>
    </source>
</evidence>
<dbReference type="SMART" id="SM00487">
    <property type="entry name" value="DEXDc"/>
    <property type="match status" value="1"/>
</dbReference>
<evidence type="ECO:0000256" key="1">
    <source>
        <dbReference type="ARBA" id="ARBA00007504"/>
    </source>
</evidence>
<comment type="catalytic activity">
    <reaction evidence="14 15">
        <text>ATP + H2O = ADP + phosphate + H(+)</text>
        <dbReference type="Rhea" id="RHEA:13065"/>
        <dbReference type="ChEBI" id="CHEBI:15377"/>
        <dbReference type="ChEBI" id="CHEBI:15378"/>
        <dbReference type="ChEBI" id="CHEBI:30616"/>
        <dbReference type="ChEBI" id="CHEBI:43474"/>
        <dbReference type="ChEBI" id="CHEBI:456216"/>
        <dbReference type="EC" id="5.6.2.4"/>
    </reaction>
</comment>